<dbReference type="RefSeq" id="WP_147627114.1">
    <property type="nucleotide sequence ID" value="NZ_CP042807.1"/>
</dbReference>
<organism evidence="1 2">
    <name type="scientific">Rhodanobacter glycinis</name>
    <dbReference type="NCBI Taxonomy" id="582702"/>
    <lineage>
        <taxon>Bacteria</taxon>
        <taxon>Pseudomonadati</taxon>
        <taxon>Pseudomonadota</taxon>
        <taxon>Gammaproteobacteria</taxon>
        <taxon>Lysobacterales</taxon>
        <taxon>Rhodanobacteraceae</taxon>
        <taxon>Rhodanobacter</taxon>
    </lineage>
</organism>
<dbReference type="Proteomes" id="UP000321807">
    <property type="component" value="Chromosome"/>
</dbReference>
<sequence>MPTLNVTRVLFSREFVDRTLVRRRNAQAVSDSGIASNVPTDTPFAGVVTNDAGDILKRFPESSYVVGSIMVHSKLHLSAGVSGQDADLMQWKGDWYTVTDLADWTTYGAGFTCALCTPLTLQGT</sequence>
<name>A0A5B9E1H8_9GAMM</name>
<accession>A0A5B9E1H8</accession>
<gene>
    <name evidence="1" type="ORF">CS053_08410</name>
</gene>
<proteinExistence type="predicted"/>
<evidence type="ECO:0000313" key="1">
    <source>
        <dbReference type="EMBL" id="QEE24521.1"/>
    </source>
</evidence>
<reference evidence="1 2" key="1">
    <citation type="submission" date="2019-08" db="EMBL/GenBank/DDBJ databases">
        <title>Complete genome sequence of Rhodanobacter glycinis strain T01E-68 isolated from tomato root.</title>
        <authorList>
            <person name="Weon H.-Y."/>
            <person name="Lee S.A."/>
        </authorList>
    </citation>
    <scope>NUCLEOTIDE SEQUENCE [LARGE SCALE GENOMIC DNA]</scope>
    <source>
        <strain evidence="1 2">T01E-68</strain>
    </source>
</reference>
<dbReference type="EMBL" id="CP042807">
    <property type="protein sequence ID" value="QEE24521.1"/>
    <property type="molecule type" value="Genomic_DNA"/>
</dbReference>
<protein>
    <submittedName>
        <fullName evidence="1">Uncharacterized protein</fullName>
    </submittedName>
</protein>
<dbReference type="KEGG" id="rgl:CS053_08410"/>
<evidence type="ECO:0000313" key="2">
    <source>
        <dbReference type="Proteomes" id="UP000321807"/>
    </source>
</evidence>
<dbReference type="AlphaFoldDB" id="A0A5B9E1H8"/>